<dbReference type="HOGENOM" id="CLU_1357497_0_0_1"/>
<reference evidence="2" key="2">
    <citation type="submission" date="2015-01" db="EMBL/GenBank/DDBJ databases">
        <title>Evolutionary Origins and Diversification of the Mycorrhizal Mutualists.</title>
        <authorList>
            <consortium name="DOE Joint Genome Institute"/>
            <consortium name="Mycorrhizal Genomics Consortium"/>
            <person name="Kohler A."/>
            <person name="Kuo A."/>
            <person name="Nagy L.G."/>
            <person name="Floudas D."/>
            <person name="Copeland A."/>
            <person name="Barry K.W."/>
            <person name="Cichocki N."/>
            <person name="Veneault-Fourrey C."/>
            <person name="LaButti K."/>
            <person name="Lindquist E.A."/>
            <person name="Lipzen A."/>
            <person name="Lundell T."/>
            <person name="Morin E."/>
            <person name="Murat C."/>
            <person name="Riley R."/>
            <person name="Ohm R."/>
            <person name="Sun H."/>
            <person name="Tunlid A."/>
            <person name="Henrissat B."/>
            <person name="Grigoriev I.V."/>
            <person name="Hibbett D.S."/>
            <person name="Martin F."/>
        </authorList>
    </citation>
    <scope>NUCLEOTIDE SEQUENCE [LARGE SCALE GENOMIC DNA]</scope>
    <source>
        <strain evidence="2">h7</strain>
    </source>
</reference>
<feature type="non-terminal residue" evidence="1">
    <location>
        <position position="1"/>
    </location>
</feature>
<reference evidence="1 2" key="1">
    <citation type="submission" date="2014-04" db="EMBL/GenBank/DDBJ databases">
        <authorList>
            <consortium name="DOE Joint Genome Institute"/>
            <person name="Kuo A."/>
            <person name="Gay G."/>
            <person name="Dore J."/>
            <person name="Kohler A."/>
            <person name="Nagy L.G."/>
            <person name="Floudas D."/>
            <person name="Copeland A."/>
            <person name="Barry K.W."/>
            <person name="Cichocki N."/>
            <person name="Veneault-Fourrey C."/>
            <person name="LaButti K."/>
            <person name="Lindquist E.A."/>
            <person name="Lipzen A."/>
            <person name="Lundell T."/>
            <person name="Morin E."/>
            <person name="Murat C."/>
            <person name="Sun H."/>
            <person name="Tunlid A."/>
            <person name="Henrissat B."/>
            <person name="Grigoriev I.V."/>
            <person name="Hibbett D.S."/>
            <person name="Martin F."/>
            <person name="Nordberg H.P."/>
            <person name="Cantor M.N."/>
            <person name="Hua S.X."/>
        </authorList>
    </citation>
    <scope>NUCLEOTIDE SEQUENCE [LARGE SCALE GENOMIC DNA]</scope>
    <source>
        <strain evidence="2">h7</strain>
    </source>
</reference>
<evidence type="ECO:0000313" key="1">
    <source>
        <dbReference type="EMBL" id="KIM48708.1"/>
    </source>
</evidence>
<dbReference type="AlphaFoldDB" id="A0A0C2YG64"/>
<accession>A0A0C2YG64</accession>
<keyword evidence="2" id="KW-1185">Reference proteome</keyword>
<protein>
    <submittedName>
        <fullName evidence="1">Uncharacterized protein</fullName>
    </submittedName>
</protein>
<organism evidence="1 2">
    <name type="scientific">Hebeloma cylindrosporum</name>
    <dbReference type="NCBI Taxonomy" id="76867"/>
    <lineage>
        <taxon>Eukaryota</taxon>
        <taxon>Fungi</taxon>
        <taxon>Dikarya</taxon>
        <taxon>Basidiomycota</taxon>
        <taxon>Agaricomycotina</taxon>
        <taxon>Agaricomycetes</taxon>
        <taxon>Agaricomycetidae</taxon>
        <taxon>Agaricales</taxon>
        <taxon>Agaricineae</taxon>
        <taxon>Hymenogastraceae</taxon>
        <taxon>Hebeloma</taxon>
    </lineage>
</organism>
<name>A0A0C2YG64_HEBCY</name>
<gene>
    <name evidence="1" type="ORF">M413DRAFT_437886</name>
</gene>
<dbReference type="Proteomes" id="UP000053424">
    <property type="component" value="Unassembled WGS sequence"/>
</dbReference>
<sequence>MFWIEETSIEYWKGIGILPPAATNITTLTLSPDRAENAKSGSVSIAFQVMIAGRRIVGLSTGTLCTFPAKYCRRGSSKREGAASLARGLRGVVPPFRFGCAKRTTTLPISQHVLRMPFPCESLWADSGVVLVVVDVAVIWMKSPHNVLVASLRKRTQMERPFEIFWSTFTTNSRAMICCRQRAWRRQFTRLRQSSVLSRNKI</sequence>
<dbReference type="EMBL" id="KN831768">
    <property type="protein sequence ID" value="KIM48708.1"/>
    <property type="molecule type" value="Genomic_DNA"/>
</dbReference>
<proteinExistence type="predicted"/>
<evidence type="ECO:0000313" key="2">
    <source>
        <dbReference type="Proteomes" id="UP000053424"/>
    </source>
</evidence>